<organism evidence="1">
    <name type="scientific">Tanacetum cinerariifolium</name>
    <name type="common">Dalmatian daisy</name>
    <name type="synonym">Chrysanthemum cinerariifolium</name>
    <dbReference type="NCBI Taxonomy" id="118510"/>
    <lineage>
        <taxon>Eukaryota</taxon>
        <taxon>Viridiplantae</taxon>
        <taxon>Streptophyta</taxon>
        <taxon>Embryophyta</taxon>
        <taxon>Tracheophyta</taxon>
        <taxon>Spermatophyta</taxon>
        <taxon>Magnoliopsida</taxon>
        <taxon>eudicotyledons</taxon>
        <taxon>Gunneridae</taxon>
        <taxon>Pentapetalae</taxon>
        <taxon>asterids</taxon>
        <taxon>campanulids</taxon>
        <taxon>Asterales</taxon>
        <taxon>Asteraceae</taxon>
        <taxon>Asteroideae</taxon>
        <taxon>Anthemideae</taxon>
        <taxon>Anthemidinae</taxon>
        <taxon>Tanacetum</taxon>
    </lineage>
</organism>
<protein>
    <submittedName>
        <fullName evidence="1">Uncharacterized protein</fullName>
    </submittedName>
</protein>
<name>A0A699XMZ6_TANCI</name>
<accession>A0A699XMZ6</accession>
<dbReference type="EMBL" id="BKCJ011845607">
    <property type="protein sequence ID" value="GFD57844.1"/>
    <property type="molecule type" value="Genomic_DNA"/>
</dbReference>
<gene>
    <name evidence="1" type="ORF">Tci_929813</name>
</gene>
<dbReference type="AlphaFoldDB" id="A0A699XMZ6"/>
<comment type="caution">
    <text evidence="1">The sequence shown here is derived from an EMBL/GenBank/DDBJ whole genome shotgun (WGS) entry which is preliminary data.</text>
</comment>
<reference evidence="1" key="1">
    <citation type="journal article" date="2019" name="Sci. Rep.">
        <title>Draft genome of Tanacetum cinerariifolium, the natural source of mosquito coil.</title>
        <authorList>
            <person name="Yamashiro T."/>
            <person name="Shiraishi A."/>
            <person name="Satake H."/>
            <person name="Nakayama K."/>
        </authorList>
    </citation>
    <scope>NUCLEOTIDE SEQUENCE</scope>
</reference>
<sequence length="69" mass="7197">DGSTICEDDDAAALVDEIAKGFTNVFPLTISFGLSSSTSCEVIRIFVAREDEFVGVGAVSAIVVDVIDV</sequence>
<proteinExistence type="predicted"/>
<feature type="non-terminal residue" evidence="1">
    <location>
        <position position="1"/>
    </location>
</feature>
<evidence type="ECO:0000313" key="1">
    <source>
        <dbReference type="EMBL" id="GFD57844.1"/>
    </source>
</evidence>